<feature type="region of interest" description="Disordered" evidence="4">
    <location>
        <begin position="323"/>
        <end position="361"/>
    </location>
</feature>
<comment type="subcellular location">
    <subcellularLocation>
        <location evidence="1">Nucleus</location>
    </subcellularLocation>
</comment>
<dbReference type="GO" id="GO:0005634">
    <property type="term" value="C:nucleus"/>
    <property type="evidence" value="ECO:0007669"/>
    <property type="project" value="UniProtKB-SubCell"/>
</dbReference>
<gene>
    <name evidence="5" type="primary">Clspn</name>
    <name evidence="5" type="ORF">SYRPAR_R11770</name>
</gene>
<dbReference type="Proteomes" id="UP000536260">
    <property type="component" value="Unassembled WGS sequence"/>
</dbReference>
<reference evidence="5 6" key="1">
    <citation type="submission" date="2019-09" db="EMBL/GenBank/DDBJ databases">
        <title>Bird 10,000 Genomes (B10K) Project - Family phase.</title>
        <authorList>
            <person name="Zhang G."/>
        </authorList>
    </citation>
    <scope>NUCLEOTIDE SEQUENCE [LARGE SCALE GENOMIC DNA]</scope>
    <source>
        <strain evidence="5">B10K-DU-003-42</strain>
        <tissue evidence="5">Mixed tissue sample</tissue>
    </source>
</reference>
<accession>A0A7L3AR37</accession>
<protein>
    <submittedName>
        <fullName evidence="5">CLSPN protein</fullName>
    </submittedName>
</protein>
<evidence type="ECO:0000256" key="1">
    <source>
        <dbReference type="ARBA" id="ARBA00004123"/>
    </source>
</evidence>
<sequence>PEKVRKSKLDKLRELGIDLSIKPRICSSNESFINLDESDSNKELEALKARFLKHTLKASKSKAERTINMNIIRKETTSEGKEELKADVVPAVLAAEPLDETVHTKPGEKLRVLKAKLQEAMKIRRTEERQKRQALFKLDNEEMLEEEEEEEEEMTDESEEEEEGNQENVEFLLGEAEEDNEDLEEKHVEDGDKETDKESVDGEKLEKSVHCDSVPKPPSSESTLMLFKDSSSKMGYSLPDEKLEMEEAVDKGHTKLEDDDSFSLPTPAKENSHNSSFELIGSMIPSYQPCNKQVSRGGSFLPAAGGFRSPSPGFFKTSFISSASKSSGKTSEPSLPIEDSQDLYNASPEPKSLFPGAGESQFQFSLEDDTQSQLLDADGFLNVGQHRNKYQSSKHPLTLASMDENAMDANMEELLDLCSGQFSSQAERVPNSGSSKKQNMEELLNLCSGKFVSQGSPTWASSASSKAEKDSDIEDPMAEALALCSGSFPTDR</sequence>
<feature type="compositionally biased region" description="Acidic residues" evidence="4">
    <location>
        <begin position="141"/>
        <end position="165"/>
    </location>
</feature>
<keyword evidence="6" id="KW-1185">Reference proteome</keyword>
<comment type="caution">
    <text evidence="5">The sequence shown here is derived from an EMBL/GenBank/DDBJ whole genome shotgun (WGS) entry which is preliminary data.</text>
</comment>
<feature type="region of interest" description="Disordered" evidence="4">
    <location>
        <begin position="121"/>
        <end position="224"/>
    </location>
</feature>
<keyword evidence="3" id="KW-0539">Nucleus</keyword>
<feature type="compositionally biased region" description="Basic and acidic residues" evidence="4">
    <location>
        <begin position="121"/>
        <end position="131"/>
    </location>
</feature>
<evidence type="ECO:0000256" key="3">
    <source>
        <dbReference type="ARBA" id="ARBA00023242"/>
    </source>
</evidence>
<dbReference type="AlphaFoldDB" id="A0A7L3AR37"/>
<feature type="non-terminal residue" evidence="5">
    <location>
        <position position="1"/>
    </location>
</feature>
<keyword evidence="2" id="KW-0597">Phosphoprotein</keyword>
<dbReference type="PANTHER" id="PTHR14396:SF10">
    <property type="entry name" value="CLASPIN"/>
    <property type="match status" value="1"/>
</dbReference>
<proteinExistence type="predicted"/>
<feature type="compositionally biased region" description="Low complexity" evidence="4">
    <location>
        <begin position="323"/>
        <end position="334"/>
    </location>
</feature>
<organism evidence="5 6">
    <name type="scientific">Syrrhaptes paradoxus</name>
    <name type="common">Pallas's sandgrouse</name>
    <dbReference type="NCBI Taxonomy" id="302527"/>
    <lineage>
        <taxon>Eukaryota</taxon>
        <taxon>Metazoa</taxon>
        <taxon>Chordata</taxon>
        <taxon>Craniata</taxon>
        <taxon>Vertebrata</taxon>
        <taxon>Euteleostomi</taxon>
        <taxon>Archelosauria</taxon>
        <taxon>Archosauria</taxon>
        <taxon>Dinosauria</taxon>
        <taxon>Saurischia</taxon>
        <taxon>Theropoda</taxon>
        <taxon>Coelurosauria</taxon>
        <taxon>Aves</taxon>
        <taxon>Neognathae</taxon>
        <taxon>Neoaves</taxon>
        <taxon>Columbimorphae</taxon>
        <taxon>Pterocliformes</taxon>
        <taxon>Pteroclidae</taxon>
        <taxon>Syrrhaptes</taxon>
    </lineage>
</organism>
<feature type="region of interest" description="Disordered" evidence="4">
    <location>
        <begin position="453"/>
        <end position="476"/>
    </location>
</feature>
<evidence type="ECO:0000313" key="5">
    <source>
        <dbReference type="EMBL" id="NXT21216.1"/>
    </source>
</evidence>
<dbReference type="PANTHER" id="PTHR14396">
    <property type="entry name" value="CLASPIN"/>
    <property type="match status" value="1"/>
</dbReference>
<dbReference type="GO" id="GO:0007095">
    <property type="term" value="P:mitotic G2 DNA damage checkpoint signaling"/>
    <property type="evidence" value="ECO:0007669"/>
    <property type="project" value="TreeGrafter"/>
</dbReference>
<dbReference type="GO" id="GO:0010997">
    <property type="term" value="F:anaphase-promoting complex binding"/>
    <property type="evidence" value="ECO:0007669"/>
    <property type="project" value="TreeGrafter"/>
</dbReference>
<dbReference type="GO" id="GO:0033314">
    <property type="term" value="P:mitotic DNA replication checkpoint signaling"/>
    <property type="evidence" value="ECO:0007669"/>
    <property type="project" value="TreeGrafter"/>
</dbReference>
<dbReference type="EMBL" id="VZTO01008870">
    <property type="protein sequence ID" value="NXT21216.1"/>
    <property type="molecule type" value="Genomic_DNA"/>
</dbReference>
<evidence type="ECO:0000313" key="6">
    <source>
        <dbReference type="Proteomes" id="UP000536260"/>
    </source>
</evidence>
<evidence type="ECO:0000256" key="4">
    <source>
        <dbReference type="SAM" id="MobiDB-lite"/>
    </source>
</evidence>
<dbReference type="InterPro" id="IPR024146">
    <property type="entry name" value="Claspin"/>
</dbReference>
<name>A0A7L3AR37_9AVES</name>
<evidence type="ECO:0000256" key="2">
    <source>
        <dbReference type="ARBA" id="ARBA00022553"/>
    </source>
</evidence>
<feature type="non-terminal residue" evidence="5">
    <location>
        <position position="492"/>
    </location>
</feature>
<feature type="compositionally biased region" description="Basic and acidic residues" evidence="4">
    <location>
        <begin position="184"/>
        <end position="210"/>
    </location>
</feature>